<proteinExistence type="predicted"/>
<dbReference type="RefSeq" id="WP_181612281.1">
    <property type="nucleotide sequence ID" value="NZ_BAABAM010000017.1"/>
</dbReference>
<name>A0A7W0HRX6_9ACTN</name>
<reference evidence="1 2" key="1">
    <citation type="submission" date="2020-07" db="EMBL/GenBank/DDBJ databases">
        <title>Genomic Encyclopedia of Type Strains, Phase IV (KMG-IV): sequencing the most valuable type-strain genomes for metagenomic binning, comparative biology and taxonomic classification.</title>
        <authorList>
            <person name="Goeker M."/>
        </authorList>
    </citation>
    <scope>NUCLEOTIDE SEQUENCE [LARGE SCALE GENOMIC DNA]</scope>
    <source>
        <strain evidence="1 2">DSM 45533</strain>
    </source>
</reference>
<evidence type="ECO:0008006" key="3">
    <source>
        <dbReference type="Google" id="ProtNLM"/>
    </source>
</evidence>
<evidence type="ECO:0000313" key="1">
    <source>
        <dbReference type="EMBL" id="MBA2893469.1"/>
    </source>
</evidence>
<accession>A0A7W0HRX6</accession>
<comment type="caution">
    <text evidence="1">The sequence shown here is derived from an EMBL/GenBank/DDBJ whole genome shotgun (WGS) entry which is preliminary data.</text>
</comment>
<dbReference type="AlphaFoldDB" id="A0A7W0HRX6"/>
<organism evidence="1 2">
    <name type="scientific">Nonomuraea soli</name>
    <dbReference type="NCBI Taxonomy" id="1032476"/>
    <lineage>
        <taxon>Bacteria</taxon>
        <taxon>Bacillati</taxon>
        <taxon>Actinomycetota</taxon>
        <taxon>Actinomycetes</taxon>
        <taxon>Streptosporangiales</taxon>
        <taxon>Streptosporangiaceae</taxon>
        <taxon>Nonomuraea</taxon>
    </lineage>
</organism>
<dbReference type="InterPro" id="IPR009351">
    <property type="entry name" value="AlkZ-like"/>
</dbReference>
<dbReference type="EMBL" id="JACDUR010000005">
    <property type="protein sequence ID" value="MBA2893469.1"/>
    <property type="molecule type" value="Genomic_DNA"/>
</dbReference>
<dbReference type="PANTHER" id="PTHR38479">
    <property type="entry name" value="LMO0824 PROTEIN"/>
    <property type="match status" value="1"/>
</dbReference>
<evidence type="ECO:0000313" key="2">
    <source>
        <dbReference type="Proteomes" id="UP000530928"/>
    </source>
</evidence>
<protein>
    <recommendedName>
        <fullName evidence="3">Winged helix DNA-binding domain-containing protein</fullName>
    </recommendedName>
</protein>
<gene>
    <name evidence="1" type="ORF">HNR30_004830</name>
</gene>
<dbReference type="Proteomes" id="UP000530928">
    <property type="component" value="Unassembled WGS sequence"/>
</dbReference>
<keyword evidence="2" id="KW-1185">Reference proteome</keyword>
<dbReference type="Pfam" id="PF06224">
    <property type="entry name" value="AlkZ-like"/>
    <property type="match status" value="1"/>
</dbReference>
<sequence>MKLTWNEVCARRLARHHLTDPCDLPMADVVRDLASTHAQVMSAAELGLGLRVRGATRQTVRDALWRDRTLVKTYGPRGTVHLLPAEDLPVWLGALEAVPNTVSWPPILRMTPEQENAIIEAIRDALEDAELTIDELDDEVVGRTGPYAGERVMDAFQTKWPRWRRLMHTAAHRGALSFGAGRGRKVTYTSPGAQAAPAGESLEQVALWYLNAYGPATPERFAHFMNGPRPWAREIFSRLDLTEVEVEGERAFVAAGDTGVPVEPARGVRLLPYFDHYSYAVGNFPRELLYPGPAFERVRGNFQTLVVDGVVAGLWHHKRSGKRLDVTVEALTPLDRRQLAELEEQVLRVGEILEAAPSLTLGRVTSGSHA</sequence>
<dbReference type="PANTHER" id="PTHR38479:SF2">
    <property type="entry name" value="WINGED HELIX DNA-BINDING DOMAIN-CONTAINING PROTEIN"/>
    <property type="match status" value="1"/>
</dbReference>